<dbReference type="STRING" id="188906.SAMN04488526_1910"/>
<dbReference type="Proteomes" id="UP000199283">
    <property type="component" value="Unassembled WGS sequence"/>
</dbReference>
<dbReference type="InterPro" id="IPR005097">
    <property type="entry name" value="Sacchrp_dh_NADP-bd"/>
</dbReference>
<organism evidence="2 3">
    <name type="scientific">Jannaschia helgolandensis</name>
    <dbReference type="NCBI Taxonomy" id="188906"/>
    <lineage>
        <taxon>Bacteria</taxon>
        <taxon>Pseudomonadati</taxon>
        <taxon>Pseudomonadota</taxon>
        <taxon>Alphaproteobacteria</taxon>
        <taxon>Rhodobacterales</taxon>
        <taxon>Roseobacteraceae</taxon>
        <taxon>Jannaschia</taxon>
    </lineage>
</organism>
<dbReference type="EMBL" id="FNZQ01000003">
    <property type="protein sequence ID" value="SEL09792.1"/>
    <property type="molecule type" value="Genomic_DNA"/>
</dbReference>
<name>A0A1H7MF49_9RHOB</name>
<sequence length="340" mass="36786">MQKTKPILVVGGYGAVGRYIVQHLHTLLPHSGIVIAGRSRDKAEAAARKFDSRVSAAQVDLTSQDSIATVFPTVSLVILNTETGSENAARACIDHGISMISVAASVPVMQAIGNLDDMAKAANVALVTEVGLAPGLLNILAREVVTRLPDTRHLDLVVQLGLIGEHGPEAMNWTIARANEVERAVILDPPFPDVGRRVIPVDFVDRDKMRKDLGVETVASFLVILPRWTTTWVQRLAPYVVNRTGLLARLEPALKALTKLTGMRENEMVLVVRARSGSRRETLRITGENQSRVTGIAAARTAERLMTMPPDGRTGTIGMADIVSLEDIMKDLERIGCSLA</sequence>
<gene>
    <name evidence="2" type="ORF">SAMN04488526_1910</name>
</gene>
<proteinExistence type="predicted"/>
<evidence type="ECO:0000259" key="1">
    <source>
        <dbReference type="Pfam" id="PF03435"/>
    </source>
</evidence>
<dbReference type="SUPFAM" id="SSF51735">
    <property type="entry name" value="NAD(P)-binding Rossmann-fold domains"/>
    <property type="match status" value="1"/>
</dbReference>
<keyword evidence="3" id="KW-1185">Reference proteome</keyword>
<dbReference type="Gene3D" id="3.40.50.720">
    <property type="entry name" value="NAD(P)-binding Rossmann-like Domain"/>
    <property type="match status" value="1"/>
</dbReference>
<dbReference type="PANTHER" id="PTHR43796:SF2">
    <property type="entry name" value="CARBOXYNORSPERMIDINE SYNTHASE"/>
    <property type="match status" value="1"/>
</dbReference>
<reference evidence="2 3" key="1">
    <citation type="submission" date="2016-10" db="EMBL/GenBank/DDBJ databases">
        <authorList>
            <person name="de Groot N.N."/>
        </authorList>
    </citation>
    <scope>NUCLEOTIDE SEQUENCE [LARGE SCALE GENOMIC DNA]</scope>
    <source>
        <strain evidence="2 3">DSM 14858</strain>
    </source>
</reference>
<accession>A0A1H7MF49</accession>
<dbReference type="InterPro" id="IPR036291">
    <property type="entry name" value="NAD(P)-bd_dom_sf"/>
</dbReference>
<dbReference type="OrthoDB" id="1910498at2"/>
<evidence type="ECO:0000313" key="2">
    <source>
        <dbReference type="EMBL" id="SEL09792.1"/>
    </source>
</evidence>
<dbReference type="PANTHER" id="PTHR43796">
    <property type="entry name" value="CARBOXYNORSPERMIDINE SYNTHASE"/>
    <property type="match status" value="1"/>
</dbReference>
<dbReference type="AlphaFoldDB" id="A0A1H7MF49"/>
<evidence type="ECO:0000313" key="3">
    <source>
        <dbReference type="Proteomes" id="UP000199283"/>
    </source>
</evidence>
<dbReference type="RefSeq" id="WP_092762188.1">
    <property type="nucleotide sequence ID" value="NZ_FNZQ01000003.1"/>
</dbReference>
<protein>
    <submittedName>
        <fullName evidence="2">Saccharopine dehydrogenase NADP binding domain-containing protein</fullName>
    </submittedName>
</protein>
<dbReference type="Pfam" id="PF03435">
    <property type="entry name" value="Sacchrp_dh_NADP"/>
    <property type="match status" value="1"/>
</dbReference>
<feature type="domain" description="Saccharopine dehydrogenase NADP binding" evidence="1">
    <location>
        <begin position="7"/>
        <end position="124"/>
    </location>
</feature>